<feature type="domain" description="Saccharopine dehydrogenase-like C-terminal" evidence="3">
    <location>
        <begin position="130"/>
        <end position="376"/>
    </location>
</feature>
<dbReference type="SUPFAM" id="SSF55347">
    <property type="entry name" value="Glyceraldehyde-3-phosphate dehydrogenase-like, C-terminal domain"/>
    <property type="match status" value="1"/>
</dbReference>
<keyword evidence="5" id="KW-1185">Reference proteome</keyword>
<evidence type="ECO:0000313" key="4">
    <source>
        <dbReference type="EMBL" id="OZM57109.1"/>
    </source>
</evidence>
<sequence length="387" mass="42328">MMNYLVLGAGLMGKEVVRDLLESPNVSKVVLADVDIKKAKAVTSSFSSLNCVATYVNANDEDELVELLKSFDVVINALFYTFNVKVAKAAIKANVSLCDLGGHIGAATDQVLSYKEEAKNAGITIIPDLGVAPGMINILTGYGASQLDDVEGIQLRVGGIPVKPEPPLEYNQVFSMEGVFDHYTDPSLIIQDGHMKSVPSLSGIETLYFDRFGPLEAFHTAGGTSTISESFSHVKHLDYKTIRYKGHAEKMKLLVDLNLTKDDYYVTLNDTKIKPRDVLLKTLEPIVKLGEKDDVVLLRVIVNGVKNSKRISKVYEMVTYNNKERNITAMAKATAYTISVVAQFIANGDIVKTGAFPPEKIVPGAQYITEMAKRGVQITETTIDLNN</sequence>
<evidence type="ECO:0000256" key="1">
    <source>
        <dbReference type="ARBA" id="ARBA00023002"/>
    </source>
</evidence>
<dbReference type="GO" id="GO:0016491">
    <property type="term" value="F:oxidoreductase activity"/>
    <property type="evidence" value="ECO:0007669"/>
    <property type="project" value="UniProtKB-KW"/>
</dbReference>
<dbReference type="EMBL" id="NPIA01000003">
    <property type="protein sequence ID" value="OZM57109.1"/>
    <property type="molecule type" value="Genomic_DNA"/>
</dbReference>
<protein>
    <submittedName>
        <fullName evidence="4">Saccharopine dehydrogenase</fullName>
    </submittedName>
</protein>
<dbReference type="Proteomes" id="UP000217083">
    <property type="component" value="Unassembled WGS sequence"/>
</dbReference>
<reference evidence="5" key="1">
    <citation type="submission" date="2017-08" db="EMBL/GenBank/DDBJ databases">
        <authorList>
            <person name="Huang Z."/>
        </authorList>
    </citation>
    <scope>NUCLEOTIDE SEQUENCE [LARGE SCALE GENOMIC DNA]</scope>
    <source>
        <strain evidence="5">SA5d-4</strain>
    </source>
</reference>
<organism evidence="4 5">
    <name type="scientific">Lottiidibacillus patelloidae</name>
    <dbReference type="NCBI Taxonomy" id="2670334"/>
    <lineage>
        <taxon>Bacteria</taxon>
        <taxon>Bacillati</taxon>
        <taxon>Bacillota</taxon>
        <taxon>Bacilli</taxon>
        <taxon>Bacillales</taxon>
        <taxon>Bacillaceae</taxon>
        <taxon>Lottiidibacillus</taxon>
    </lineage>
</organism>
<dbReference type="Pfam" id="PF16653">
    <property type="entry name" value="Sacchrp_dh_C"/>
    <property type="match status" value="1"/>
</dbReference>
<feature type="domain" description="Saccharopine dehydrogenase NADP binding" evidence="2">
    <location>
        <begin position="5"/>
        <end position="126"/>
    </location>
</feature>
<accession>A0A263BTS1</accession>
<dbReference type="SUPFAM" id="SSF51735">
    <property type="entry name" value="NAD(P)-binding Rossmann-fold domains"/>
    <property type="match status" value="1"/>
</dbReference>
<name>A0A263BTS1_9BACI</name>
<dbReference type="Gene3D" id="3.40.50.720">
    <property type="entry name" value="NAD(P)-binding Rossmann-like Domain"/>
    <property type="match status" value="1"/>
</dbReference>
<keyword evidence="1" id="KW-0560">Oxidoreductase</keyword>
<dbReference type="InterPro" id="IPR036291">
    <property type="entry name" value="NAD(P)-bd_dom_sf"/>
</dbReference>
<dbReference type="PANTHER" id="PTHR11133:SF22">
    <property type="entry name" value="ALPHA-AMINOADIPIC SEMIALDEHYDE SYNTHASE, MITOCHONDRIAL"/>
    <property type="match status" value="1"/>
</dbReference>
<gene>
    <name evidence="4" type="ORF">CIB95_06470</name>
</gene>
<dbReference type="AlphaFoldDB" id="A0A263BTS1"/>
<comment type="caution">
    <text evidence="4">The sequence shown here is derived from an EMBL/GenBank/DDBJ whole genome shotgun (WGS) entry which is preliminary data.</text>
</comment>
<dbReference type="PANTHER" id="PTHR11133">
    <property type="entry name" value="SACCHAROPINE DEHYDROGENASE"/>
    <property type="match status" value="1"/>
</dbReference>
<dbReference type="InterPro" id="IPR005097">
    <property type="entry name" value="Sacchrp_dh_NADP-bd"/>
</dbReference>
<evidence type="ECO:0000259" key="2">
    <source>
        <dbReference type="Pfam" id="PF03435"/>
    </source>
</evidence>
<evidence type="ECO:0000313" key="5">
    <source>
        <dbReference type="Proteomes" id="UP000217083"/>
    </source>
</evidence>
<reference evidence="4 5" key="2">
    <citation type="submission" date="2017-09" db="EMBL/GenBank/DDBJ databases">
        <title>Bacillus patelloidae sp. nov., isolated from the intestinal tract of a marine limpet.</title>
        <authorList>
            <person name="Liu R."/>
            <person name="Dong C."/>
            <person name="Shao Z."/>
        </authorList>
    </citation>
    <scope>NUCLEOTIDE SEQUENCE [LARGE SCALE GENOMIC DNA]</scope>
    <source>
        <strain evidence="4 5">SA5d-4</strain>
    </source>
</reference>
<proteinExistence type="predicted"/>
<dbReference type="InterPro" id="IPR032095">
    <property type="entry name" value="Sacchrp_dh-like_C"/>
</dbReference>
<dbReference type="Pfam" id="PF03435">
    <property type="entry name" value="Sacchrp_dh_NADP"/>
    <property type="match status" value="1"/>
</dbReference>
<dbReference type="InterPro" id="IPR051168">
    <property type="entry name" value="AASS"/>
</dbReference>
<dbReference type="Gene3D" id="3.30.360.10">
    <property type="entry name" value="Dihydrodipicolinate Reductase, domain 2"/>
    <property type="match status" value="1"/>
</dbReference>
<evidence type="ECO:0000259" key="3">
    <source>
        <dbReference type="Pfam" id="PF16653"/>
    </source>
</evidence>